<feature type="compositionally biased region" description="Low complexity" evidence="5">
    <location>
        <begin position="148"/>
        <end position="165"/>
    </location>
</feature>
<dbReference type="GO" id="GO:0000932">
    <property type="term" value="C:P-body"/>
    <property type="evidence" value="ECO:0007669"/>
    <property type="project" value="UniProtKB-SubCell"/>
</dbReference>
<sequence>MYLLGTLLQQDIILSLYYINQTTMSQFYGYTVDITLKDKDETIRGIIEKIGDKEITLRNPVNVKKDGSYAKVDSSQLNISSSTIADLDVIELAKNDNKYIKKQMKLLKNKDQSQSRSQSNSEPLQQSESSQSKEKEKRGKSNKKKNTNNRLTSTSTSTSFGDSDSCLSPKNDLDVRYVDVYNEKPSQKKKKSDLMDEFDFAANLQKFDKKSVFEDISNNDHIDESNRLVSINRNDNKKEKYGIDEMVLKKNKHDGWDNNDNFDYSNVINGSNKAKKNTSSDTSQGNDSNISLQSRAVSTASYERKPSLTPSFAQFFSSIYDESPVPTCSTLQISDVFTLCKTKFELTDQILNENAGNNLSDLVVNKIIGGFRIALKNHNEAPLVLLLVGNNKAGSVALTTARHLFNKGMKTMVYLLYNTKISQDELFDEVDDELKRYSKIGGKMTNSIEQLEQYLNNPDGSPLEFIIDGLQGFDTDINDYGEQESAEANKLIHWCNSSKVPVLSLDIPSGLNPSSGTNDSDESLVVNSRFVASIGLPLSSNLNMYKFGYCEKGRVTHYLVDAGIPRRVYTMKGGLRKFDRRWFAESGSVELKVV</sequence>
<keyword evidence="4" id="KW-0963">Cytoplasm</keyword>
<name>A0A2U9R4V2_PICKU</name>
<comment type="subcellular location">
    <subcellularLocation>
        <location evidence="1">Cytoplasm</location>
        <location evidence="1">P-body</location>
    </subcellularLocation>
</comment>
<evidence type="ECO:0000313" key="9">
    <source>
        <dbReference type="Proteomes" id="UP000249293"/>
    </source>
</evidence>
<organism evidence="8 9">
    <name type="scientific">Pichia kudriavzevii</name>
    <name type="common">Yeast</name>
    <name type="synonym">Issatchenkia orientalis</name>
    <dbReference type="NCBI Taxonomy" id="4909"/>
    <lineage>
        <taxon>Eukaryota</taxon>
        <taxon>Fungi</taxon>
        <taxon>Dikarya</taxon>
        <taxon>Ascomycota</taxon>
        <taxon>Saccharomycotina</taxon>
        <taxon>Pichiomycetes</taxon>
        <taxon>Pichiales</taxon>
        <taxon>Pichiaceae</taxon>
        <taxon>Pichia</taxon>
    </lineage>
</organism>
<keyword evidence="9" id="KW-1185">Reference proteome</keyword>
<dbReference type="OrthoDB" id="10030313at2759"/>
<dbReference type="Proteomes" id="UP000249293">
    <property type="component" value="Chromosome 3"/>
</dbReference>
<gene>
    <name evidence="8" type="ORF">C5L36_0C02950</name>
</gene>
<evidence type="ECO:0000256" key="1">
    <source>
        <dbReference type="ARBA" id="ARBA00004201"/>
    </source>
</evidence>
<evidence type="ECO:0000256" key="4">
    <source>
        <dbReference type="ARBA" id="ARBA00022490"/>
    </source>
</evidence>
<dbReference type="Gene3D" id="2.30.30.100">
    <property type="match status" value="1"/>
</dbReference>
<dbReference type="Pfam" id="PF03853">
    <property type="entry name" value="YjeF_N"/>
    <property type="match status" value="1"/>
</dbReference>
<dbReference type="GO" id="GO:0033962">
    <property type="term" value="P:P-body assembly"/>
    <property type="evidence" value="ECO:0007669"/>
    <property type="project" value="TreeGrafter"/>
</dbReference>
<accession>A0A2U9R4V2</accession>
<dbReference type="Pfam" id="PF09532">
    <property type="entry name" value="FDF"/>
    <property type="match status" value="1"/>
</dbReference>
<dbReference type="AlphaFoldDB" id="A0A2U9R4V2"/>
<evidence type="ECO:0000259" key="7">
    <source>
        <dbReference type="PROSITE" id="PS51512"/>
    </source>
</evidence>
<dbReference type="PANTHER" id="PTHR13612:SF0">
    <property type="entry name" value="ENHANCER OF MRNA-DECAPPING PROTEIN 3"/>
    <property type="match status" value="1"/>
</dbReference>
<evidence type="ECO:0000256" key="5">
    <source>
        <dbReference type="SAM" id="MobiDB-lite"/>
    </source>
</evidence>
<feature type="domain" description="DFDF" evidence="7">
    <location>
        <begin position="186"/>
        <end position="222"/>
    </location>
</feature>
<reference evidence="8 9" key="1">
    <citation type="submission" date="2018-06" db="EMBL/GenBank/DDBJ databases">
        <title>Population genomics shows no distinction between pathogenic Candida krusei and environmental Pichia kudriavzevii: One species, four names.</title>
        <authorList>
            <person name="Douglass A.P."/>
            <person name="Offei B."/>
            <person name="Braun-Galleani S."/>
            <person name="Coughlan A.Y."/>
            <person name="Martos A."/>
            <person name="Ortiz-Merino R.A."/>
            <person name="Byrne K.P."/>
            <person name="Wolfe K.H."/>
        </authorList>
    </citation>
    <scope>NUCLEOTIDE SEQUENCE [LARGE SCALE GENOMIC DNA]</scope>
    <source>
        <strain evidence="8 9">CBS573</strain>
    </source>
</reference>
<dbReference type="GO" id="GO:0003729">
    <property type="term" value="F:mRNA binding"/>
    <property type="evidence" value="ECO:0007669"/>
    <property type="project" value="TreeGrafter"/>
</dbReference>
<dbReference type="GO" id="GO:0031087">
    <property type="term" value="P:deadenylation-independent decapping of nuclear-transcribed mRNA"/>
    <property type="evidence" value="ECO:0007669"/>
    <property type="project" value="TreeGrafter"/>
</dbReference>
<dbReference type="PANTHER" id="PTHR13612">
    <property type="entry name" value="ENHANCER OF MRNA-DECAPPING PROTEIN 3"/>
    <property type="match status" value="1"/>
</dbReference>
<dbReference type="STRING" id="4909.A0A2U9R4V2"/>
<dbReference type="PROSITE" id="PS51385">
    <property type="entry name" value="YJEF_N"/>
    <property type="match status" value="1"/>
</dbReference>
<evidence type="ECO:0000256" key="3">
    <source>
        <dbReference type="ARBA" id="ARBA00015797"/>
    </source>
</evidence>
<dbReference type="KEGG" id="pkz:C5L36_0C02950"/>
<evidence type="ECO:0000259" key="6">
    <source>
        <dbReference type="PROSITE" id="PS51385"/>
    </source>
</evidence>
<dbReference type="InterPro" id="IPR036652">
    <property type="entry name" value="YjeF_N_dom_sf"/>
</dbReference>
<protein>
    <recommendedName>
        <fullName evidence="3">Enhancer of mRNA-decapping protein 3</fullName>
    </recommendedName>
</protein>
<dbReference type="RefSeq" id="XP_029321831.1">
    <property type="nucleotide sequence ID" value="XM_029465971.1"/>
</dbReference>
<dbReference type="InterPro" id="IPR004443">
    <property type="entry name" value="YjeF_N_dom"/>
</dbReference>
<dbReference type="SMART" id="SM01199">
    <property type="entry name" value="FDF"/>
    <property type="match status" value="1"/>
</dbReference>
<dbReference type="Gene3D" id="3.40.50.10260">
    <property type="entry name" value="YjeF N-terminal domain"/>
    <property type="match status" value="1"/>
</dbReference>
<dbReference type="PROSITE" id="PS51512">
    <property type="entry name" value="DFDF"/>
    <property type="match status" value="1"/>
</dbReference>
<evidence type="ECO:0000313" key="8">
    <source>
        <dbReference type="EMBL" id="AWU76354.1"/>
    </source>
</evidence>
<dbReference type="GeneID" id="40384149"/>
<feature type="region of interest" description="Disordered" evidence="5">
    <location>
        <begin position="106"/>
        <end position="165"/>
    </location>
</feature>
<dbReference type="SUPFAM" id="SSF64153">
    <property type="entry name" value="YjeF N-terminal domain-like"/>
    <property type="match status" value="1"/>
</dbReference>
<feature type="region of interest" description="Disordered" evidence="5">
    <location>
        <begin position="267"/>
        <end position="292"/>
    </location>
</feature>
<proteinExistence type="inferred from homology"/>
<feature type="domain" description="YjeF N-terminal" evidence="6">
    <location>
        <begin position="333"/>
        <end position="570"/>
    </location>
</feature>
<comment type="similarity">
    <text evidence="2">Belongs to the EDC3 family.</text>
</comment>
<dbReference type="VEuPathDB" id="FungiDB:C5L36_0C02950"/>
<dbReference type="EMBL" id="CP028775">
    <property type="protein sequence ID" value="AWU76354.1"/>
    <property type="molecule type" value="Genomic_DNA"/>
</dbReference>
<feature type="compositionally biased region" description="Low complexity" evidence="5">
    <location>
        <begin position="117"/>
        <end position="130"/>
    </location>
</feature>
<dbReference type="InterPro" id="IPR019050">
    <property type="entry name" value="FDF_dom"/>
</dbReference>
<evidence type="ECO:0000256" key="2">
    <source>
        <dbReference type="ARBA" id="ARBA00006610"/>
    </source>
</evidence>
<dbReference type="InterPro" id="IPR025762">
    <property type="entry name" value="DFDF"/>
</dbReference>